<dbReference type="GO" id="GO:0016787">
    <property type="term" value="F:hydrolase activity"/>
    <property type="evidence" value="ECO:0007669"/>
    <property type="project" value="UniProtKB-KW"/>
</dbReference>
<accession>A0A6C2UVT9</accession>
<name>A0A6C2UVT9_9BACT</name>
<organism evidence="3 4">
    <name type="scientific">Pontiella sulfatireligans</name>
    <dbReference type="NCBI Taxonomy" id="2750658"/>
    <lineage>
        <taxon>Bacteria</taxon>
        <taxon>Pseudomonadati</taxon>
        <taxon>Kiritimatiellota</taxon>
        <taxon>Kiritimatiellia</taxon>
        <taxon>Kiritimatiellales</taxon>
        <taxon>Pontiellaceae</taxon>
        <taxon>Pontiella</taxon>
    </lineage>
</organism>
<gene>
    <name evidence="3" type="ORF">SCARR_05628</name>
</gene>
<feature type="chain" id="PRO_5025512831" description="Beta-hexosaminidase bacterial type N-terminal domain-containing protein" evidence="2">
    <location>
        <begin position="19"/>
        <end position="1088"/>
    </location>
</feature>
<dbReference type="InterPro" id="IPR029018">
    <property type="entry name" value="Hex-like_dom2"/>
</dbReference>
<dbReference type="AlphaFoldDB" id="A0A6C2UVT9"/>
<evidence type="ECO:0000313" key="3">
    <source>
        <dbReference type="EMBL" id="VGO23521.1"/>
    </source>
</evidence>
<proteinExistence type="predicted"/>
<keyword evidence="2" id="KW-0732">Signal</keyword>
<reference evidence="3 4" key="1">
    <citation type="submission" date="2019-04" db="EMBL/GenBank/DDBJ databases">
        <authorList>
            <person name="Van Vliet M D."/>
        </authorList>
    </citation>
    <scope>NUCLEOTIDE SEQUENCE [LARGE SCALE GENOMIC DNA]</scope>
    <source>
        <strain evidence="3 4">F21</strain>
    </source>
</reference>
<feature type="signal peptide" evidence="2">
    <location>
        <begin position="1"/>
        <end position="18"/>
    </location>
</feature>
<evidence type="ECO:0008006" key="5">
    <source>
        <dbReference type="Google" id="ProtNLM"/>
    </source>
</evidence>
<dbReference type="RefSeq" id="WP_136065962.1">
    <property type="nucleotide sequence ID" value="NZ_CAAHFH010000004.1"/>
</dbReference>
<sequence>MKQIVYLFVLAGLTLAEAAVTHDASVPPLVFATQEINEALKETGKENLQVMLTIKFDATNPEGFQIRVAENTIEVTGADANGAMYGGIEVAEALKLGLPLENVSRTPLVKKRGIKMNIPWDCRTPSYCDKGTAAQNNIVNIWDFEGFWKPYFDDLARYRYNVLSLWSTHGHPNLVRVPGYEDCAMEDVCRVKEEILHPKFDGKIRPDLDANGDGEVTPEDGTMTLVKRISVDEKIAHWKQVFQYAEDRGIDIFLFHWDVYVNGSEGKYGITPDQTNPKTIAYVRASVKELLLTYPQIKGIGITSGEDDRRELDNTPDSTENYIFKTYGKGIMDAQADSRWKDRDFRFIWRRHGSEYPWAKEAMKNYTGGVMDTSTKYSVAHMYSSRRPMEWESRMEGDGWLQDYKVWLNLRNDDIFMHRWGSPDYVREFIKNMPHEHIRGFYMGSDGYFWGREFISKNPELAGQLEIDKHWYNFRMFGEMAYNNELDDDYWKAVLKHRFPSVDANLLFHAWERVSEVVPQLNRSVWASTDGDFAPEMSQGDSFLSMDNYYFDRRSMKMRTPPPKGEQPCISVPQWAEKIVAGENADPNNRLTPLEVADNLDGYAQVALDALPALEKQAGDNAELNDLLLDIRSMAYLGQYYADKQRCAANLKVYRLGKHQEKKYHDAAVKHIEDASNHWKDYADVLESHYKTSLHAKTGWFRWYDTLAQVEAEVVRIKGEGALPVIEFVGLQDGDTFNVGTSLEVQVNATAANGIDKVKLYLNGLVLNSGKGPQRTIWSGSTDDLLKNLLKDWYSLEAVAVDQNGFVTRKEIYINVGNDSAEKDDWKFETYAVILSDGEEFTAGHGRTEKQIQNDQVKEKWKKLEASFQFDNTGKMKIRDDFLGINLFKSRSKVDPGPRRCEFKDGAVSTLNLVEPVSVLWSSRTWDADKQAFKRKAPAESGYDAPFEFVVTRGKKLAITGMKNGTRQIAWFMDPDYEDWTGQFARKMSAVKSAPKPGQPRDQESLEDELRDLRRDVVKKFKKNPDVMALWNESTALKGKIEAVKVSGDKVALKAAKKDYMASLKNVDDLLFKLDAPYKAFYGEVYKK</sequence>
<dbReference type="SUPFAM" id="SSF55545">
    <property type="entry name" value="beta-N-acetylhexosaminidase-like domain"/>
    <property type="match status" value="1"/>
</dbReference>
<evidence type="ECO:0000256" key="1">
    <source>
        <dbReference type="ARBA" id="ARBA00022801"/>
    </source>
</evidence>
<dbReference type="Proteomes" id="UP000346198">
    <property type="component" value="Unassembled WGS sequence"/>
</dbReference>
<dbReference type="EMBL" id="CAAHFH010000004">
    <property type="protein sequence ID" value="VGO23521.1"/>
    <property type="molecule type" value="Genomic_DNA"/>
</dbReference>
<dbReference type="InterPro" id="IPR013783">
    <property type="entry name" value="Ig-like_fold"/>
</dbReference>
<dbReference type="Gene3D" id="2.60.40.10">
    <property type="entry name" value="Immunoglobulins"/>
    <property type="match status" value="1"/>
</dbReference>
<keyword evidence="4" id="KW-1185">Reference proteome</keyword>
<protein>
    <recommendedName>
        <fullName evidence="5">Beta-hexosaminidase bacterial type N-terminal domain-containing protein</fullName>
    </recommendedName>
</protein>
<keyword evidence="1" id="KW-0378">Hydrolase</keyword>
<dbReference type="Pfam" id="PF17957">
    <property type="entry name" value="Big_7"/>
    <property type="match status" value="1"/>
</dbReference>
<dbReference type="GO" id="GO:0005975">
    <property type="term" value="P:carbohydrate metabolic process"/>
    <property type="evidence" value="ECO:0007669"/>
    <property type="project" value="UniProtKB-ARBA"/>
</dbReference>
<evidence type="ECO:0000313" key="4">
    <source>
        <dbReference type="Proteomes" id="UP000346198"/>
    </source>
</evidence>
<evidence type="ECO:0000256" key="2">
    <source>
        <dbReference type="SAM" id="SignalP"/>
    </source>
</evidence>